<dbReference type="KEGG" id="hro:HELRODRAFT_162247"/>
<evidence type="ECO:0000313" key="4">
    <source>
        <dbReference type="Proteomes" id="UP000015101"/>
    </source>
</evidence>
<dbReference type="Proteomes" id="UP000015101">
    <property type="component" value="Unassembled WGS sequence"/>
</dbReference>
<keyword evidence="1" id="KW-0472">Membrane</keyword>
<dbReference type="AlphaFoldDB" id="T1ESE6"/>
<dbReference type="GeneID" id="20199496"/>
<accession>T1ESE6</accession>
<keyword evidence="4" id="KW-1185">Reference proteome</keyword>
<organism evidence="3 4">
    <name type="scientific">Helobdella robusta</name>
    <name type="common">Californian leech</name>
    <dbReference type="NCBI Taxonomy" id="6412"/>
    <lineage>
        <taxon>Eukaryota</taxon>
        <taxon>Metazoa</taxon>
        <taxon>Spiralia</taxon>
        <taxon>Lophotrochozoa</taxon>
        <taxon>Annelida</taxon>
        <taxon>Clitellata</taxon>
        <taxon>Hirudinea</taxon>
        <taxon>Rhynchobdellida</taxon>
        <taxon>Glossiphoniidae</taxon>
        <taxon>Helobdella</taxon>
    </lineage>
</organism>
<evidence type="ECO:0000256" key="1">
    <source>
        <dbReference type="SAM" id="Phobius"/>
    </source>
</evidence>
<dbReference type="Gene3D" id="2.60.120.740">
    <property type="match status" value="1"/>
</dbReference>
<evidence type="ECO:0000313" key="3">
    <source>
        <dbReference type="EnsemblMetazoa" id="HelroP162247"/>
    </source>
</evidence>
<protein>
    <submittedName>
        <fullName evidence="2 3">Uncharacterized protein</fullName>
    </submittedName>
</protein>
<feature type="transmembrane region" description="Helical" evidence="1">
    <location>
        <begin position="197"/>
        <end position="219"/>
    </location>
</feature>
<dbReference type="EMBL" id="AMQM01001052">
    <property type="status" value="NOT_ANNOTATED_CDS"/>
    <property type="molecule type" value="Genomic_DNA"/>
</dbReference>
<keyword evidence="1" id="KW-0812">Transmembrane</keyword>
<evidence type="ECO:0000313" key="2">
    <source>
        <dbReference type="EMBL" id="ESN98787.1"/>
    </source>
</evidence>
<dbReference type="EnsemblMetazoa" id="HelroT162247">
    <property type="protein sequence ID" value="HelroP162247"/>
    <property type="gene ID" value="HelroG162247"/>
</dbReference>
<reference evidence="4" key="1">
    <citation type="submission" date="2012-12" db="EMBL/GenBank/DDBJ databases">
        <authorList>
            <person name="Hellsten U."/>
            <person name="Grimwood J."/>
            <person name="Chapman J.A."/>
            <person name="Shapiro H."/>
            <person name="Aerts A."/>
            <person name="Otillar R.P."/>
            <person name="Terry A.Y."/>
            <person name="Boore J.L."/>
            <person name="Simakov O."/>
            <person name="Marletaz F."/>
            <person name="Cho S.-J."/>
            <person name="Edsinger-Gonzales E."/>
            <person name="Havlak P."/>
            <person name="Kuo D.-H."/>
            <person name="Larsson T."/>
            <person name="Lv J."/>
            <person name="Arendt D."/>
            <person name="Savage R."/>
            <person name="Osoegawa K."/>
            <person name="de Jong P."/>
            <person name="Lindberg D.R."/>
            <person name="Seaver E.C."/>
            <person name="Weisblat D.A."/>
            <person name="Putnam N.H."/>
            <person name="Grigoriev I.V."/>
            <person name="Rokhsar D.S."/>
        </authorList>
    </citation>
    <scope>NUCLEOTIDE SEQUENCE</scope>
</reference>
<dbReference type="CDD" id="cd22823">
    <property type="entry name" value="Gal_Rha_Lectin"/>
    <property type="match status" value="1"/>
</dbReference>
<proteinExistence type="predicted"/>
<dbReference type="CTD" id="20199496"/>
<dbReference type="EMBL" id="KB097143">
    <property type="protein sequence ID" value="ESN98787.1"/>
    <property type="molecule type" value="Genomic_DNA"/>
</dbReference>
<dbReference type="InParanoid" id="T1ESE6"/>
<name>T1ESE6_HELRO</name>
<sequence length="330" mass="37093">MGNENAITTANKTNSQHPECIECVVITYYKMDAQTTELILRASNCSGEFIHMHCPDGHEIRILSMQKGYSSCRRMWKTKCCPNGNDEKKNSDYDRKKQIENACSKRSSCLINVQKYGIISRCDYEIVTWTCLSDVTSLPSTSPFLPPSTSSSLSPTFPRNAIVQDLSLHSEPVFEAQKFVTGSGEYVVNNHSKLEPVIWSATAGLILITLIIAIACLISKRYRFKTRKMELIAMTANQNGLYLQPVNFSELLNNEQNLMKCANTKDIDETYDAIGPLDEKLIYDDGYLKPDNLFVAQLSSNIINHGNLYSDVESIKGKGSIEEKNENIKE</sequence>
<keyword evidence="1" id="KW-1133">Transmembrane helix</keyword>
<gene>
    <name evidence="3" type="primary">20199496</name>
    <name evidence="2" type="ORF">HELRODRAFT_162247</name>
</gene>
<reference evidence="3" key="3">
    <citation type="submission" date="2015-06" db="UniProtKB">
        <authorList>
            <consortium name="EnsemblMetazoa"/>
        </authorList>
    </citation>
    <scope>IDENTIFICATION</scope>
</reference>
<dbReference type="RefSeq" id="XP_009022754.1">
    <property type="nucleotide sequence ID" value="XM_009024506.1"/>
</dbReference>
<dbReference type="InterPro" id="IPR043159">
    <property type="entry name" value="Lectin_gal-bd_sf"/>
</dbReference>
<dbReference type="HOGENOM" id="CLU_842725_0_0_1"/>
<reference evidence="2 4" key="2">
    <citation type="journal article" date="2013" name="Nature">
        <title>Insights into bilaterian evolution from three spiralian genomes.</title>
        <authorList>
            <person name="Simakov O."/>
            <person name="Marletaz F."/>
            <person name="Cho S.J."/>
            <person name="Edsinger-Gonzales E."/>
            <person name="Havlak P."/>
            <person name="Hellsten U."/>
            <person name="Kuo D.H."/>
            <person name="Larsson T."/>
            <person name="Lv J."/>
            <person name="Arendt D."/>
            <person name="Savage R."/>
            <person name="Osoegawa K."/>
            <person name="de Jong P."/>
            <person name="Grimwood J."/>
            <person name="Chapman J.A."/>
            <person name="Shapiro H."/>
            <person name="Aerts A."/>
            <person name="Otillar R.P."/>
            <person name="Terry A.Y."/>
            <person name="Boore J.L."/>
            <person name="Grigoriev I.V."/>
            <person name="Lindberg D.R."/>
            <person name="Seaver E.C."/>
            <person name="Weisblat D.A."/>
            <person name="Putnam N.H."/>
            <person name="Rokhsar D.S."/>
        </authorList>
    </citation>
    <scope>NUCLEOTIDE SEQUENCE</scope>
</reference>